<accession>A0A059DBJ5</accession>
<sequence length="193" mass="20455">MKSSQRSSRAGMVTAKAKVKGGLNPFAEESSKKKNVCAGKFKVYTDAGELGTDQAAAAGLKSGQANSRFSVPPRKTSMTANKGVSGTTVGFENQKKSASKNDASGKANIRRKALADVSNVRKSDVSNKVVCDGSKPMKYKSEGFPSLHRVSVDPSIRKAGVAKKKSFVVVSRLYSQVELDSDVVTLDAMKSCI</sequence>
<proteinExistence type="predicted"/>
<dbReference type="EMBL" id="KK198753">
    <property type="protein sequence ID" value="KCW87605.1"/>
    <property type="molecule type" value="Genomic_DNA"/>
</dbReference>
<reference evidence="2" key="1">
    <citation type="submission" date="2013-07" db="EMBL/GenBank/DDBJ databases">
        <title>The genome of Eucalyptus grandis.</title>
        <authorList>
            <person name="Schmutz J."/>
            <person name="Hayes R."/>
            <person name="Myburg A."/>
            <person name="Tuskan G."/>
            <person name="Grattapaglia D."/>
            <person name="Rokhsar D.S."/>
        </authorList>
    </citation>
    <scope>NUCLEOTIDE SEQUENCE</scope>
    <source>
        <tissue evidence="2">Leaf extractions</tissue>
    </source>
</reference>
<dbReference type="Gramene" id="KCW87605">
    <property type="protein sequence ID" value="KCW87605"/>
    <property type="gene ID" value="EUGRSUZ_A00005"/>
</dbReference>
<feature type="compositionally biased region" description="Polar residues" evidence="1">
    <location>
        <begin position="76"/>
        <end position="91"/>
    </location>
</feature>
<evidence type="ECO:0000256" key="1">
    <source>
        <dbReference type="SAM" id="MobiDB-lite"/>
    </source>
</evidence>
<evidence type="ECO:0000313" key="2">
    <source>
        <dbReference type="EMBL" id="KCW87605.1"/>
    </source>
</evidence>
<gene>
    <name evidence="2" type="ORF">EUGRSUZ_A00005</name>
</gene>
<feature type="region of interest" description="Disordered" evidence="1">
    <location>
        <begin position="59"/>
        <end position="107"/>
    </location>
</feature>
<name>A0A059DBJ5_EUCGR</name>
<protein>
    <submittedName>
        <fullName evidence="2">Uncharacterized protein</fullName>
    </submittedName>
</protein>
<organism evidence="2">
    <name type="scientific">Eucalyptus grandis</name>
    <name type="common">Flooded gum</name>
    <dbReference type="NCBI Taxonomy" id="71139"/>
    <lineage>
        <taxon>Eukaryota</taxon>
        <taxon>Viridiplantae</taxon>
        <taxon>Streptophyta</taxon>
        <taxon>Embryophyta</taxon>
        <taxon>Tracheophyta</taxon>
        <taxon>Spermatophyta</taxon>
        <taxon>Magnoliopsida</taxon>
        <taxon>eudicotyledons</taxon>
        <taxon>Gunneridae</taxon>
        <taxon>Pentapetalae</taxon>
        <taxon>rosids</taxon>
        <taxon>malvids</taxon>
        <taxon>Myrtales</taxon>
        <taxon>Myrtaceae</taxon>
        <taxon>Myrtoideae</taxon>
        <taxon>Eucalypteae</taxon>
        <taxon>Eucalyptus</taxon>
    </lineage>
</organism>
<dbReference type="AlphaFoldDB" id="A0A059DBJ5"/>
<dbReference type="InParanoid" id="A0A059DBJ5"/>